<dbReference type="PANTHER" id="PTHR21485:SF6">
    <property type="entry name" value="N-ACYLNEURAMINATE CYTIDYLYLTRANSFERASE-RELATED"/>
    <property type="match status" value="1"/>
</dbReference>
<dbReference type="Gene3D" id="3.90.550.10">
    <property type="entry name" value="Spore Coat Polysaccharide Biosynthesis Protein SpsA, Chain A"/>
    <property type="match status" value="1"/>
</dbReference>
<reference evidence="1 2" key="1">
    <citation type="submission" date="2017-09" db="EMBL/GenBank/DDBJ databases">
        <title>Phase variable restriction modification systems are present in the genome sequences of periodontal pathogens Prevotella intermedia, Tannerella forsythia and Porphyromonas gingivalis.</title>
        <authorList>
            <person name="Haigh R.D."/>
            <person name="Crawford L."/>
            <person name="Ralph J."/>
            <person name="Wanford J."/>
            <person name="Vartoukian S.R."/>
            <person name="Hijazib K."/>
            <person name="Wade W."/>
            <person name="Oggioni M.R."/>
        </authorList>
    </citation>
    <scope>NUCLEOTIDE SEQUENCE [LARGE SCALE GENOMIC DNA]</scope>
    <source>
        <strain evidence="1 2">WW11663</strain>
    </source>
</reference>
<dbReference type="RefSeq" id="WP_097531064.1">
    <property type="nucleotide sequence ID" value="NZ_CAJPTF010000004.1"/>
</dbReference>
<dbReference type="PANTHER" id="PTHR21485">
    <property type="entry name" value="HAD SUPERFAMILY MEMBERS CMAS AND KDSC"/>
    <property type="match status" value="1"/>
</dbReference>
<dbReference type="Proteomes" id="UP000219259">
    <property type="component" value="Unassembled WGS sequence"/>
</dbReference>
<dbReference type="InterPro" id="IPR029044">
    <property type="entry name" value="Nucleotide-diphossugar_trans"/>
</dbReference>
<dbReference type="InterPro" id="IPR050793">
    <property type="entry name" value="CMP-NeuNAc_synthase"/>
</dbReference>
<gene>
    <name evidence="1" type="ORF">CLI86_04900</name>
</gene>
<sequence>MYLDKKILAIIPARAGSKGLPGKNIKHLLGKPLIAWSIEQAQASKYIDEVFVSTDSKETADIAKEYGAPVPSLRPAEISTDTSPSSEFIIYTLNLLREQGKEFDYVILLEPTSPLRKEDDLDNAITKLLSAPDADGIISLGKVHMEHPAIVKIVDSDGHVRPYVEREKKILRRQEADDAYFPYGVIYMTSCDNFYNTKSFYSGKVIPFFIERWQNYEIDDLYDFLCIETILKHSLGKK</sequence>
<protein>
    <submittedName>
        <fullName evidence="1">Acylneuraminate cytidylyltransferase</fullName>
    </submittedName>
</protein>
<proteinExistence type="predicted"/>
<accession>A0A2A6E9I9</accession>
<name>A0A2A6E9I9_TANFO</name>
<dbReference type="InterPro" id="IPR003329">
    <property type="entry name" value="Cytidylyl_trans"/>
</dbReference>
<evidence type="ECO:0000313" key="2">
    <source>
        <dbReference type="Proteomes" id="UP000219259"/>
    </source>
</evidence>
<dbReference type="EMBL" id="NSLJ01000009">
    <property type="protein sequence ID" value="PDP44192.1"/>
    <property type="molecule type" value="Genomic_DNA"/>
</dbReference>
<comment type="caution">
    <text evidence="1">The sequence shown here is derived from an EMBL/GenBank/DDBJ whole genome shotgun (WGS) entry which is preliminary data.</text>
</comment>
<dbReference type="CDD" id="cd02513">
    <property type="entry name" value="CMP-NeuAc_Synthase"/>
    <property type="match status" value="1"/>
</dbReference>
<dbReference type="SUPFAM" id="SSF53448">
    <property type="entry name" value="Nucleotide-diphospho-sugar transferases"/>
    <property type="match status" value="1"/>
</dbReference>
<keyword evidence="1" id="KW-0808">Transferase</keyword>
<organism evidence="1 2">
    <name type="scientific">Tannerella forsythia</name>
    <name type="common">Bacteroides forsythus</name>
    <dbReference type="NCBI Taxonomy" id="28112"/>
    <lineage>
        <taxon>Bacteria</taxon>
        <taxon>Pseudomonadati</taxon>
        <taxon>Bacteroidota</taxon>
        <taxon>Bacteroidia</taxon>
        <taxon>Bacteroidales</taxon>
        <taxon>Tannerellaceae</taxon>
        <taxon>Tannerella</taxon>
    </lineage>
</organism>
<dbReference type="AlphaFoldDB" id="A0A2A6E9I9"/>
<dbReference type="GO" id="GO:0008781">
    <property type="term" value="F:N-acylneuraminate cytidylyltransferase activity"/>
    <property type="evidence" value="ECO:0007669"/>
    <property type="project" value="TreeGrafter"/>
</dbReference>
<keyword evidence="1" id="KW-0548">Nucleotidyltransferase</keyword>
<dbReference type="Pfam" id="PF02348">
    <property type="entry name" value="CTP_transf_3"/>
    <property type="match status" value="1"/>
</dbReference>
<evidence type="ECO:0000313" key="1">
    <source>
        <dbReference type="EMBL" id="PDP44192.1"/>
    </source>
</evidence>